<dbReference type="AlphaFoldDB" id="A0A8S9PRV7"/>
<reference evidence="5" key="1">
    <citation type="submission" date="2019-12" db="EMBL/GenBank/DDBJ databases">
        <title>Genome sequencing and annotation of Brassica cretica.</title>
        <authorList>
            <person name="Studholme D.J."/>
            <person name="Sarris P."/>
        </authorList>
    </citation>
    <scope>NUCLEOTIDE SEQUENCE</scope>
    <source>
        <strain evidence="5">PFS-109/04</strain>
        <tissue evidence="5">Leaf</tissue>
    </source>
</reference>
<evidence type="ECO:0000256" key="2">
    <source>
        <dbReference type="ARBA" id="ARBA00022980"/>
    </source>
</evidence>
<organism evidence="5 6">
    <name type="scientific">Brassica cretica</name>
    <name type="common">Mustard</name>
    <dbReference type="NCBI Taxonomy" id="69181"/>
    <lineage>
        <taxon>Eukaryota</taxon>
        <taxon>Viridiplantae</taxon>
        <taxon>Streptophyta</taxon>
        <taxon>Embryophyta</taxon>
        <taxon>Tracheophyta</taxon>
        <taxon>Spermatophyta</taxon>
        <taxon>Magnoliopsida</taxon>
        <taxon>eudicotyledons</taxon>
        <taxon>Gunneridae</taxon>
        <taxon>Pentapetalae</taxon>
        <taxon>rosids</taxon>
        <taxon>malvids</taxon>
        <taxon>Brassicales</taxon>
        <taxon>Brassicaceae</taxon>
        <taxon>Brassiceae</taxon>
        <taxon>Brassica</taxon>
    </lineage>
</organism>
<dbReference type="GO" id="GO:1990904">
    <property type="term" value="C:ribonucleoprotein complex"/>
    <property type="evidence" value="ECO:0007669"/>
    <property type="project" value="UniProtKB-KW"/>
</dbReference>
<evidence type="ECO:0000256" key="4">
    <source>
        <dbReference type="SAM" id="Phobius"/>
    </source>
</evidence>
<evidence type="ECO:0000256" key="3">
    <source>
        <dbReference type="ARBA" id="ARBA00023274"/>
    </source>
</evidence>
<dbReference type="InterPro" id="IPR036419">
    <property type="entry name" value="Ribosomal_S3_C_sf"/>
</dbReference>
<keyword evidence="4" id="KW-0472">Membrane</keyword>
<comment type="caution">
    <text evidence="5">The sequence shown here is derived from an EMBL/GenBank/DDBJ whole genome shotgun (WGS) entry which is preliminary data.</text>
</comment>
<accession>A0A8S9PRV7</accession>
<evidence type="ECO:0000256" key="1">
    <source>
        <dbReference type="ARBA" id="ARBA00010761"/>
    </source>
</evidence>
<keyword evidence="4" id="KW-0812">Transmembrane</keyword>
<keyword evidence="4" id="KW-1133">Transmembrane helix</keyword>
<protein>
    <submittedName>
        <fullName evidence="5">Uncharacterized protein</fullName>
    </submittedName>
</protein>
<keyword evidence="2" id="KW-0689">Ribosomal protein</keyword>
<dbReference type="Proteomes" id="UP000712600">
    <property type="component" value="Unassembled WGS sequence"/>
</dbReference>
<gene>
    <name evidence="5" type="ORF">F2Q69_00049321</name>
</gene>
<comment type="similarity">
    <text evidence="1">Belongs to the universal ribosomal protein uS3 family.</text>
</comment>
<evidence type="ECO:0000313" key="6">
    <source>
        <dbReference type="Proteomes" id="UP000712600"/>
    </source>
</evidence>
<name>A0A8S9PRV7_BRACR</name>
<proteinExistence type="inferred from homology"/>
<dbReference type="EMBL" id="QGKX02001347">
    <property type="protein sequence ID" value="KAF3523974.1"/>
    <property type="molecule type" value="Genomic_DNA"/>
</dbReference>
<feature type="transmembrane region" description="Helical" evidence="4">
    <location>
        <begin position="65"/>
        <end position="86"/>
    </location>
</feature>
<evidence type="ECO:0000313" key="5">
    <source>
        <dbReference type="EMBL" id="KAF3523974.1"/>
    </source>
</evidence>
<dbReference type="GO" id="GO:0005840">
    <property type="term" value="C:ribosome"/>
    <property type="evidence" value="ECO:0007669"/>
    <property type="project" value="UniProtKB-KW"/>
</dbReference>
<keyword evidence="3" id="KW-0687">Ribonucleoprotein</keyword>
<dbReference type="Gene3D" id="3.30.1140.32">
    <property type="entry name" value="Ribosomal protein S3, C-terminal domain"/>
    <property type="match status" value="1"/>
</dbReference>
<sequence length="136" mass="15518">MEADNGGGYSALVNQPRSTSTMQLNMFSYTGDSFFFRGLLGIKVKVMLDWDSIRKLGPMTPLPDIVITFEMYVIENIVWIPWLWWVQSMMNWEKTMDCRSPGLSFTIEESNQNQHKAFVHPVFADLLTGEGTASLN</sequence>